<organism evidence="1 2">
    <name type="scientific">Burkholderia thailandensis</name>
    <dbReference type="NCBI Taxonomy" id="57975"/>
    <lineage>
        <taxon>Bacteria</taxon>
        <taxon>Pseudomonadati</taxon>
        <taxon>Pseudomonadota</taxon>
        <taxon>Betaproteobacteria</taxon>
        <taxon>Burkholderiales</taxon>
        <taxon>Burkholderiaceae</taxon>
        <taxon>Burkholderia</taxon>
        <taxon>pseudomallei group</taxon>
    </lineage>
</organism>
<dbReference type="AlphaFoldDB" id="A0AAW9D553"/>
<reference evidence="1" key="1">
    <citation type="submission" date="2018-08" db="EMBL/GenBank/DDBJ databases">
        <title>Identification of Burkholderia cepacia strains that express a Burkholderia pseudomallei-like capsular polysaccharide.</title>
        <authorList>
            <person name="Burtnick M.N."/>
            <person name="Vongsouvath M."/>
            <person name="Newton P."/>
            <person name="Wuthiekanun V."/>
            <person name="Limmathurotsakul D."/>
            <person name="Brett P.J."/>
            <person name="Chantratita N."/>
            <person name="Dance D.A."/>
        </authorList>
    </citation>
    <scope>NUCLEOTIDE SEQUENCE</scope>
    <source>
        <strain evidence="1">SBXCC001</strain>
    </source>
</reference>
<dbReference type="Proteomes" id="UP001272137">
    <property type="component" value="Unassembled WGS sequence"/>
</dbReference>
<evidence type="ECO:0000313" key="2">
    <source>
        <dbReference type="Proteomes" id="UP001272137"/>
    </source>
</evidence>
<gene>
    <name evidence="1" type="ORF">C7S16_3524</name>
</gene>
<name>A0AAW9D553_BURTH</name>
<sequence length="83" mass="9173">MSLLAGSDGWTGCHYRRNRPSCARCALSINSNCVLSGGRGRRARCAALRTHRGRGPSLLSLDCRFEASIVHKTVPCIRRYLLL</sequence>
<protein>
    <submittedName>
        <fullName evidence="1">Uncharacterized protein</fullName>
    </submittedName>
</protein>
<dbReference type="EMBL" id="QXCT01000002">
    <property type="protein sequence ID" value="MDW9256912.1"/>
    <property type="molecule type" value="Genomic_DNA"/>
</dbReference>
<evidence type="ECO:0000313" key="1">
    <source>
        <dbReference type="EMBL" id="MDW9256912.1"/>
    </source>
</evidence>
<comment type="caution">
    <text evidence="1">The sequence shown here is derived from an EMBL/GenBank/DDBJ whole genome shotgun (WGS) entry which is preliminary data.</text>
</comment>
<accession>A0AAW9D553</accession>
<proteinExistence type="predicted"/>